<evidence type="ECO:0000259" key="7">
    <source>
        <dbReference type="PROSITE" id="PS51918"/>
    </source>
</evidence>
<keyword evidence="5 6" id="KW-0411">Iron-sulfur</keyword>
<dbReference type="KEGG" id="bmei:Spa11_37950"/>
<dbReference type="SFLD" id="SFLDG01066">
    <property type="entry name" value="organic_radical-activating_enz"/>
    <property type="match status" value="1"/>
</dbReference>
<comment type="similarity">
    <text evidence="6">Belongs to the organic radical-activating enzymes family.</text>
</comment>
<evidence type="ECO:0000256" key="6">
    <source>
        <dbReference type="RuleBase" id="RU362053"/>
    </source>
</evidence>
<name>A0A518KCQ6_9BACT</name>
<keyword evidence="8" id="KW-0456">Lyase</keyword>
<dbReference type="EC" id="1.97.1.4" evidence="6"/>
<dbReference type="Proteomes" id="UP000316426">
    <property type="component" value="Chromosome"/>
</dbReference>
<dbReference type="GO" id="GO:0046872">
    <property type="term" value="F:metal ion binding"/>
    <property type="evidence" value="ECO:0007669"/>
    <property type="project" value="UniProtKB-UniRule"/>
</dbReference>
<evidence type="ECO:0000256" key="3">
    <source>
        <dbReference type="ARBA" id="ARBA00022723"/>
    </source>
</evidence>
<dbReference type="GO" id="GO:0005737">
    <property type="term" value="C:cytoplasm"/>
    <property type="evidence" value="ECO:0007669"/>
    <property type="project" value="UniProtKB-SubCell"/>
</dbReference>
<dbReference type="InterPro" id="IPR013785">
    <property type="entry name" value="Aldolase_TIM"/>
</dbReference>
<dbReference type="Gene3D" id="3.20.20.70">
    <property type="entry name" value="Aldolase class I"/>
    <property type="match status" value="1"/>
</dbReference>
<keyword evidence="8" id="KW-0670">Pyruvate</keyword>
<proteinExistence type="inferred from homology"/>
<dbReference type="PANTHER" id="PTHR30352:SF5">
    <property type="entry name" value="PYRUVATE FORMATE-LYASE 1-ACTIVATING ENZYME"/>
    <property type="match status" value="1"/>
</dbReference>
<accession>A0A518KCQ6</accession>
<keyword evidence="6" id="KW-0963">Cytoplasm</keyword>
<keyword evidence="6 8" id="KW-0560">Oxidoreductase</keyword>
<dbReference type="EMBL" id="CP036349">
    <property type="protein sequence ID" value="QDV75576.1"/>
    <property type="molecule type" value="Genomic_DNA"/>
</dbReference>
<dbReference type="InterPro" id="IPR012839">
    <property type="entry name" value="Organic_radical_activase"/>
</dbReference>
<keyword evidence="4 6" id="KW-0408">Iron</keyword>
<comment type="catalytic activity">
    <reaction evidence="6">
        <text>glycyl-[formate C-acetyltransferase] + reduced [flavodoxin] + S-adenosyl-L-methionine = glycin-2-yl radical-[formate C-acetyltransferase] + semiquinone [flavodoxin] + 5'-deoxyadenosine + L-methionine + H(+)</text>
        <dbReference type="Rhea" id="RHEA:19225"/>
        <dbReference type="Rhea" id="RHEA-COMP:10622"/>
        <dbReference type="Rhea" id="RHEA-COMP:12190"/>
        <dbReference type="Rhea" id="RHEA-COMP:12191"/>
        <dbReference type="Rhea" id="RHEA-COMP:14480"/>
        <dbReference type="ChEBI" id="CHEBI:15378"/>
        <dbReference type="ChEBI" id="CHEBI:17319"/>
        <dbReference type="ChEBI" id="CHEBI:29947"/>
        <dbReference type="ChEBI" id="CHEBI:32722"/>
        <dbReference type="ChEBI" id="CHEBI:57618"/>
        <dbReference type="ChEBI" id="CHEBI:57844"/>
        <dbReference type="ChEBI" id="CHEBI:59789"/>
        <dbReference type="ChEBI" id="CHEBI:140311"/>
        <dbReference type="EC" id="1.97.1.4"/>
    </reaction>
</comment>
<evidence type="ECO:0000313" key="9">
    <source>
        <dbReference type="Proteomes" id="UP000316426"/>
    </source>
</evidence>
<dbReference type="SUPFAM" id="SSF102114">
    <property type="entry name" value="Radical SAM enzymes"/>
    <property type="match status" value="1"/>
</dbReference>
<dbReference type="GO" id="GO:0016829">
    <property type="term" value="F:lyase activity"/>
    <property type="evidence" value="ECO:0007669"/>
    <property type="project" value="UniProtKB-KW"/>
</dbReference>
<protein>
    <recommendedName>
        <fullName evidence="6">Pyruvate formate-lyase-activating enzyme</fullName>
        <ecNumber evidence="6">1.97.1.4</ecNumber>
    </recommendedName>
</protein>
<comment type="subcellular location">
    <subcellularLocation>
        <location evidence="6">Cytoplasm</location>
    </subcellularLocation>
</comment>
<keyword evidence="3 6" id="KW-0479">Metal-binding</keyword>
<keyword evidence="9" id="KW-1185">Reference proteome</keyword>
<feature type="domain" description="Radical SAM core" evidence="7">
    <location>
        <begin position="32"/>
        <end position="258"/>
    </location>
</feature>
<dbReference type="InterPro" id="IPR034457">
    <property type="entry name" value="Organic_radical-activating"/>
</dbReference>
<dbReference type="PIRSF" id="PIRSF000371">
    <property type="entry name" value="PFL_act_enz"/>
    <property type="match status" value="1"/>
</dbReference>
<dbReference type="CDD" id="cd01335">
    <property type="entry name" value="Radical_SAM"/>
    <property type="match status" value="1"/>
</dbReference>
<evidence type="ECO:0000256" key="1">
    <source>
        <dbReference type="ARBA" id="ARBA00022485"/>
    </source>
</evidence>
<comment type="cofactor">
    <cofactor evidence="6">
        <name>[4Fe-4S] cluster</name>
        <dbReference type="ChEBI" id="CHEBI:49883"/>
    </cofactor>
    <text evidence="6">Binds 1 [4Fe-4S] cluster. The cluster is coordinated with 3 cysteines and an exchangeable S-adenosyl-L-methionine.</text>
</comment>
<dbReference type="PROSITE" id="PS51918">
    <property type="entry name" value="RADICAL_SAM"/>
    <property type="match status" value="1"/>
</dbReference>
<keyword evidence="1 6" id="KW-0004">4Fe-4S</keyword>
<evidence type="ECO:0000313" key="8">
    <source>
        <dbReference type="EMBL" id="QDV75576.1"/>
    </source>
</evidence>
<dbReference type="GO" id="GO:0043365">
    <property type="term" value="F:[formate-C-acetyltransferase]-activating enzyme activity"/>
    <property type="evidence" value="ECO:0007669"/>
    <property type="project" value="UniProtKB-UniRule"/>
</dbReference>
<dbReference type="GO" id="GO:0051539">
    <property type="term" value="F:4 iron, 4 sulfur cluster binding"/>
    <property type="evidence" value="ECO:0007669"/>
    <property type="project" value="UniProtKB-UniRule"/>
</dbReference>
<dbReference type="Pfam" id="PF04055">
    <property type="entry name" value="Radical_SAM"/>
    <property type="match status" value="1"/>
</dbReference>
<dbReference type="InterPro" id="IPR012838">
    <property type="entry name" value="PFL1_activating"/>
</dbReference>
<gene>
    <name evidence="8" type="primary">pflA</name>
    <name evidence="8" type="ORF">Spa11_37950</name>
</gene>
<evidence type="ECO:0000256" key="5">
    <source>
        <dbReference type="ARBA" id="ARBA00023014"/>
    </source>
</evidence>
<reference evidence="8 9" key="1">
    <citation type="submission" date="2019-02" db="EMBL/GenBank/DDBJ databases">
        <title>Deep-cultivation of Planctomycetes and their phenomic and genomic characterization uncovers novel biology.</title>
        <authorList>
            <person name="Wiegand S."/>
            <person name="Jogler M."/>
            <person name="Boedeker C."/>
            <person name="Pinto D."/>
            <person name="Vollmers J."/>
            <person name="Rivas-Marin E."/>
            <person name="Kohn T."/>
            <person name="Peeters S.H."/>
            <person name="Heuer A."/>
            <person name="Rast P."/>
            <person name="Oberbeckmann S."/>
            <person name="Bunk B."/>
            <person name="Jeske O."/>
            <person name="Meyerdierks A."/>
            <person name="Storesund J.E."/>
            <person name="Kallscheuer N."/>
            <person name="Luecker S."/>
            <person name="Lage O.M."/>
            <person name="Pohl T."/>
            <person name="Merkel B.J."/>
            <person name="Hornburger P."/>
            <person name="Mueller R.-W."/>
            <person name="Bruemmer F."/>
            <person name="Labrenz M."/>
            <person name="Spormann A.M."/>
            <person name="Op den Camp H."/>
            <person name="Overmann J."/>
            <person name="Amann R."/>
            <person name="Jetten M.S.M."/>
            <person name="Mascher T."/>
            <person name="Medema M.H."/>
            <person name="Devos D.P."/>
            <person name="Kaster A.-K."/>
            <person name="Ovreas L."/>
            <person name="Rohde M."/>
            <person name="Galperin M.Y."/>
            <person name="Jogler C."/>
        </authorList>
    </citation>
    <scope>NUCLEOTIDE SEQUENCE [LARGE SCALE GENOMIC DNA]</scope>
    <source>
        <strain evidence="8 9">Spa11</strain>
    </source>
</reference>
<comment type="function">
    <text evidence="6">Activation of pyruvate formate-lyase under anaerobic conditions by generation of an organic free radical, using S-adenosylmethionine and reduced flavodoxin as cosubstrates to produce 5'-deoxy-adenosine.</text>
</comment>
<evidence type="ECO:0000256" key="4">
    <source>
        <dbReference type="ARBA" id="ARBA00023004"/>
    </source>
</evidence>
<keyword evidence="2 6" id="KW-0949">S-adenosyl-L-methionine</keyword>
<dbReference type="AlphaFoldDB" id="A0A518KCQ6"/>
<organism evidence="8 9">
    <name type="scientific">Botrimarina mediterranea</name>
    <dbReference type="NCBI Taxonomy" id="2528022"/>
    <lineage>
        <taxon>Bacteria</taxon>
        <taxon>Pseudomonadati</taxon>
        <taxon>Planctomycetota</taxon>
        <taxon>Planctomycetia</taxon>
        <taxon>Pirellulales</taxon>
        <taxon>Lacipirellulaceae</taxon>
        <taxon>Botrimarina</taxon>
    </lineage>
</organism>
<dbReference type="PANTHER" id="PTHR30352">
    <property type="entry name" value="PYRUVATE FORMATE-LYASE-ACTIVATING ENZYME"/>
    <property type="match status" value="1"/>
</dbReference>
<dbReference type="NCBIfam" id="TIGR02493">
    <property type="entry name" value="PFLA"/>
    <property type="match status" value="1"/>
</dbReference>
<evidence type="ECO:0000256" key="2">
    <source>
        <dbReference type="ARBA" id="ARBA00022691"/>
    </source>
</evidence>
<dbReference type="SFLD" id="SFLDS00029">
    <property type="entry name" value="Radical_SAM"/>
    <property type="match status" value="1"/>
</dbReference>
<sequence length="260" mass="28994">MPPSACRNVGEPSVRARGSEGYVFSHDNASAVDGPGLRYVVWLMGCIMRCQYCHNPDSWQIQRDNQRHSVKNVLADVERYGTFLRAAGGGFTVSGGEPLVQAPFAMNLLRGARRLGLHTALDTNGYLGARLDNDELADIDLVLLDLKAFGEEHHRNVTGVSNRTVLEFARRLADLGRPAWVRFVLVPGLTDDEDDIRRLADFAARLTNVERLEVLPFHQMGRRKWRDLKLPYALEATPAATHDQAEATRTIFREAGCRVG</sequence>
<dbReference type="InterPro" id="IPR058240">
    <property type="entry name" value="rSAM_sf"/>
</dbReference>
<dbReference type="InterPro" id="IPR007197">
    <property type="entry name" value="rSAM"/>
</dbReference>